<feature type="region of interest" description="Disordered" evidence="2">
    <location>
        <begin position="390"/>
        <end position="433"/>
    </location>
</feature>
<proteinExistence type="predicted"/>
<keyword evidence="4" id="KW-1185">Reference proteome</keyword>
<reference evidence="3 4" key="1">
    <citation type="journal article" date="2016" name="PLoS Pathog.">
        <title>Biosynthesis of antibiotic leucinostatins in bio-control fungus Purpureocillium lilacinum and their inhibition on phytophthora revealed by genome mining.</title>
        <authorList>
            <person name="Wang G."/>
            <person name="Liu Z."/>
            <person name="Lin R."/>
            <person name="Li E."/>
            <person name="Mao Z."/>
            <person name="Ling J."/>
            <person name="Yang Y."/>
            <person name="Yin W.B."/>
            <person name="Xie B."/>
        </authorList>
    </citation>
    <scope>NUCLEOTIDE SEQUENCE [LARGE SCALE GENOMIC DNA]</scope>
    <source>
        <strain evidence="3">170</strain>
    </source>
</reference>
<protein>
    <submittedName>
        <fullName evidence="3">Fungal specific transcription factor domain-containing protein</fullName>
    </submittedName>
</protein>
<evidence type="ECO:0000313" key="3">
    <source>
        <dbReference type="EMBL" id="OAQ60281.1"/>
    </source>
</evidence>
<dbReference type="PANTHER" id="PTHR37540">
    <property type="entry name" value="TRANSCRIPTION FACTOR (ACR-2), PUTATIVE-RELATED-RELATED"/>
    <property type="match status" value="1"/>
</dbReference>
<dbReference type="Pfam" id="PF11951">
    <property type="entry name" value="Fungal_trans_2"/>
    <property type="match status" value="1"/>
</dbReference>
<dbReference type="EMBL" id="LSBJ02000009">
    <property type="protein sequence ID" value="OAQ60281.1"/>
    <property type="molecule type" value="Genomic_DNA"/>
</dbReference>
<dbReference type="InterPro" id="IPR021858">
    <property type="entry name" value="Fun_TF"/>
</dbReference>
<sequence length="596" mass="67208">MDSIHDAILDVEGRLDLGDAYDNAFGIQTKGLPEGYRLIYRKEPVFSMENESWSGGKPFVMKFRDKSGLLKDRNLIELVQYIMQTRLRVANRIVQDEWEIDGKQLIRALHARDQPSQNISSFEDQMQRLPMAPTKMNKELVRTHLQLLSRFKASLDGSPRPKNRFMKHWIPYSIQDRLVLHVVLCTTASFLYETGRLPKILLHIHRATATQMLNKYISSPTLCTSDSAMLAVNQLILTSWYWSSTEELHAHMAGFKKMIQLRGSCQDLGMEGYTSKIALLNDAVIALAHDTESVIFGQPGFEFDDPLRVPLQVSFNSPFLFNCPPFLIPSSTLRLHKHTAEILDSMRGLLQAVVELPDDADEVQLESVNQMSSSMLAYLEQLPDQVVLESDGGRDMSSNIPAGQKRKREETNDLAIPTKRVSATDPTGARSGDDPPDMVYLAVRLTALIWTRAIFERVPTKEVCTEAEFIRIWSFSWAAGLDRWSTLSGIYAWMNMAIAPVCHTTIHARMVKTLTVTTFTYMGTENWHVAAEIASAALKVQAWLRKGQETKLGGTVSGAFGGEKAIEDFGFAFKENMPDLPDHRYEDEGQVEDVGE</sequence>
<dbReference type="STRING" id="1380566.A0A179F4J6"/>
<evidence type="ECO:0000256" key="1">
    <source>
        <dbReference type="ARBA" id="ARBA00023242"/>
    </source>
</evidence>
<evidence type="ECO:0000313" key="4">
    <source>
        <dbReference type="Proteomes" id="UP000078397"/>
    </source>
</evidence>
<organism evidence="3 4">
    <name type="scientific">Pochonia chlamydosporia 170</name>
    <dbReference type="NCBI Taxonomy" id="1380566"/>
    <lineage>
        <taxon>Eukaryota</taxon>
        <taxon>Fungi</taxon>
        <taxon>Dikarya</taxon>
        <taxon>Ascomycota</taxon>
        <taxon>Pezizomycotina</taxon>
        <taxon>Sordariomycetes</taxon>
        <taxon>Hypocreomycetidae</taxon>
        <taxon>Hypocreales</taxon>
        <taxon>Clavicipitaceae</taxon>
        <taxon>Pochonia</taxon>
    </lineage>
</organism>
<accession>A0A179F4J6</accession>
<dbReference type="RefSeq" id="XP_018138191.1">
    <property type="nucleotide sequence ID" value="XM_018292574.1"/>
</dbReference>
<gene>
    <name evidence="3" type="ORF">VFPPC_14806</name>
</gene>
<dbReference type="OrthoDB" id="415825at2759"/>
<comment type="caution">
    <text evidence="3">The sequence shown here is derived from an EMBL/GenBank/DDBJ whole genome shotgun (WGS) entry which is preliminary data.</text>
</comment>
<dbReference type="AlphaFoldDB" id="A0A179F4J6"/>
<name>A0A179F4J6_METCM</name>
<dbReference type="GeneID" id="28856568"/>
<dbReference type="PANTHER" id="PTHR37540:SF9">
    <property type="entry name" value="ZN(2)-C6 FUNGAL-TYPE DOMAIN-CONTAINING PROTEIN"/>
    <property type="match status" value="1"/>
</dbReference>
<evidence type="ECO:0000256" key="2">
    <source>
        <dbReference type="SAM" id="MobiDB-lite"/>
    </source>
</evidence>
<dbReference type="KEGG" id="pchm:VFPPC_14806"/>
<dbReference type="Proteomes" id="UP000078397">
    <property type="component" value="Unassembled WGS sequence"/>
</dbReference>
<keyword evidence="1" id="KW-0539">Nucleus</keyword>